<gene>
    <name evidence="1" type="ORF">ACFOMD_15355</name>
</gene>
<evidence type="ECO:0000313" key="1">
    <source>
        <dbReference type="EMBL" id="MFC3713949.1"/>
    </source>
</evidence>
<proteinExistence type="predicted"/>
<dbReference type="Proteomes" id="UP001595615">
    <property type="component" value="Unassembled WGS sequence"/>
</dbReference>
<evidence type="ECO:0000313" key="2">
    <source>
        <dbReference type="Proteomes" id="UP001595615"/>
    </source>
</evidence>
<accession>A0ABV7XF89</accession>
<dbReference type="RefSeq" id="WP_380862930.1">
    <property type="nucleotide sequence ID" value="NZ_JBHRXV010000011.1"/>
</dbReference>
<name>A0ABV7XF89_9SPHN</name>
<keyword evidence="2" id="KW-1185">Reference proteome</keyword>
<sequence length="52" mass="5894">MTPAAFTQTDMVRDTAAAPRIEQGALRLTRTSRRFPSFVAETQTSLFHAWRP</sequence>
<protein>
    <submittedName>
        <fullName evidence="1">Uncharacterized protein</fullName>
    </submittedName>
</protein>
<dbReference type="EMBL" id="JBHRXV010000011">
    <property type="protein sequence ID" value="MFC3713949.1"/>
    <property type="molecule type" value="Genomic_DNA"/>
</dbReference>
<organism evidence="1 2">
    <name type="scientific">Sphingoaurantiacus capsulatus</name>
    <dbReference type="NCBI Taxonomy" id="1771310"/>
    <lineage>
        <taxon>Bacteria</taxon>
        <taxon>Pseudomonadati</taxon>
        <taxon>Pseudomonadota</taxon>
        <taxon>Alphaproteobacteria</taxon>
        <taxon>Sphingomonadales</taxon>
        <taxon>Sphingosinicellaceae</taxon>
        <taxon>Sphingoaurantiacus</taxon>
    </lineage>
</organism>
<comment type="caution">
    <text evidence="1">The sequence shown here is derived from an EMBL/GenBank/DDBJ whole genome shotgun (WGS) entry which is preliminary data.</text>
</comment>
<reference evidence="2" key="1">
    <citation type="journal article" date="2019" name="Int. J. Syst. Evol. Microbiol.">
        <title>The Global Catalogue of Microorganisms (GCM) 10K type strain sequencing project: providing services to taxonomists for standard genome sequencing and annotation.</title>
        <authorList>
            <consortium name="The Broad Institute Genomics Platform"/>
            <consortium name="The Broad Institute Genome Sequencing Center for Infectious Disease"/>
            <person name="Wu L."/>
            <person name="Ma J."/>
        </authorList>
    </citation>
    <scope>NUCLEOTIDE SEQUENCE [LARGE SCALE GENOMIC DNA]</scope>
    <source>
        <strain evidence="2">KCTC 42644</strain>
    </source>
</reference>